<reference evidence="3" key="1">
    <citation type="journal article" date="2019" name="Int. J. Syst. Evol. Microbiol.">
        <title>The Global Catalogue of Microorganisms (GCM) 10K type strain sequencing project: providing services to taxonomists for standard genome sequencing and annotation.</title>
        <authorList>
            <consortium name="The Broad Institute Genomics Platform"/>
            <consortium name="The Broad Institute Genome Sequencing Center for Infectious Disease"/>
            <person name="Wu L."/>
            <person name="Ma J."/>
        </authorList>
    </citation>
    <scope>NUCLEOTIDE SEQUENCE [LARGE SCALE GENOMIC DNA]</scope>
    <source>
        <strain evidence="3">CCUG 54939</strain>
    </source>
</reference>
<evidence type="ECO:0000313" key="2">
    <source>
        <dbReference type="EMBL" id="MFC3914203.1"/>
    </source>
</evidence>
<evidence type="ECO:0000256" key="1">
    <source>
        <dbReference type="HAMAP-Rule" id="MF_01064"/>
    </source>
</evidence>
<gene>
    <name evidence="2" type="ORF">ACFOSS_12065</name>
</gene>
<dbReference type="RefSeq" id="WP_377152827.1">
    <property type="nucleotide sequence ID" value="NZ_JBHSAF010000014.1"/>
</dbReference>
<protein>
    <recommendedName>
        <fullName evidence="1">UPF0253 protein ACFOSS_12065</fullName>
    </recommendedName>
</protein>
<evidence type="ECO:0000313" key="3">
    <source>
        <dbReference type="Proteomes" id="UP001595692"/>
    </source>
</evidence>
<dbReference type="NCBIfam" id="NF003436">
    <property type="entry name" value="PRK04964.1"/>
    <property type="match status" value="1"/>
</dbReference>
<sequence>MKYMTCCEKVREAYSQIGGGDLGFIPKAITAAIRALDEVAADERLPDDVRSKAAYAAANLLMSDYNDD</sequence>
<accession>A0ABV8CQB6</accession>
<comment type="similarity">
    <text evidence="1">Belongs to the UPF0253 family.</text>
</comment>
<keyword evidence="3" id="KW-1185">Reference proteome</keyword>
<dbReference type="Pfam" id="PF06786">
    <property type="entry name" value="UPF0253"/>
    <property type="match status" value="1"/>
</dbReference>
<dbReference type="Proteomes" id="UP001595692">
    <property type="component" value="Unassembled WGS sequence"/>
</dbReference>
<name>A0ABV8CQB6_9GAMM</name>
<dbReference type="HAMAP" id="MF_01064">
    <property type="entry name" value="UPF0253"/>
    <property type="match status" value="1"/>
</dbReference>
<organism evidence="2 3">
    <name type="scientific">Pseudaeromonas sharmana</name>
    <dbReference type="NCBI Taxonomy" id="328412"/>
    <lineage>
        <taxon>Bacteria</taxon>
        <taxon>Pseudomonadati</taxon>
        <taxon>Pseudomonadota</taxon>
        <taxon>Gammaproteobacteria</taxon>
        <taxon>Aeromonadales</taxon>
        <taxon>Aeromonadaceae</taxon>
        <taxon>Pseudaeromonas</taxon>
    </lineage>
</organism>
<proteinExistence type="inferred from homology"/>
<comment type="caution">
    <text evidence="2">The sequence shown here is derived from an EMBL/GenBank/DDBJ whole genome shotgun (WGS) entry which is preliminary data.</text>
</comment>
<dbReference type="EMBL" id="JBHSAF010000014">
    <property type="protein sequence ID" value="MFC3914203.1"/>
    <property type="molecule type" value="Genomic_DNA"/>
</dbReference>
<dbReference type="InterPro" id="IPR009624">
    <property type="entry name" value="UPF0253"/>
</dbReference>